<feature type="compositionally biased region" description="Low complexity" evidence="1">
    <location>
        <begin position="724"/>
        <end position="751"/>
    </location>
</feature>
<dbReference type="InterPro" id="IPR014756">
    <property type="entry name" value="Ig_E-set"/>
</dbReference>
<feature type="region of interest" description="Disordered" evidence="1">
    <location>
        <begin position="788"/>
        <end position="812"/>
    </location>
</feature>
<feature type="compositionally biased region" description="Polar residues" evidence="1">
    <location>
        <begin position="1623"/>
        <end position="1633"/>
    </location>
</feature>
<feature type="compositionally biased region" description="Polar residues" evidence="1">
    <location>
        <begin position="601"/>
        <end position="617"/>
    </location>
</feature>
<dbReference type="GO" id="GO:0005886">
    <property type="term" value="C:plasma membrane"/>
    <property type="evidence" value="ECO:0007669"/>
    <property type="project" value="TreeGrafter"/>
</dbReference>
<evidence type="ECO:0000313" key="3">
    <source>
        <dbReference type="EMBL" id="KAK0535087.1"/>
    </source>
</evidence>
<feature type="compositionally biased region" description="Low complexity" evidence="1">
    <location>
        <begin position="1775"/>
        <end position="1786"/>
    </location>
</feature>
<feature type="region of interest" description="Disordered" evidence="1">
    <location>
        <begin position="2117"/>
        <end position="2143"/>
    </location>
</feature>
<reference evidence="3" key="1">
    <citation type="journal article" date="2023" name="PhytoFront">
        <title>Draft Genome Resources of Seven Strains of Tilletia horrida, Causal Agent of Kernel Smut of Rice.</title>
        <authorList>
            <person name="Khanal S."/>
            <person name="Antony Babu S."/>
            <person name="Zhou X.G."/>
        </authorList>
    </citation>
    <scope>NUCLEOTIDE SEQUENCE</scope>
    <source>
        <strain evidence="3">TX3</strain>
    </source>
</reference>
<feature type="compositionally biased region" description="Polar residues" evidence="1">
    <location>
        <begin position="1510"/>
        <end position="1519"/>
    </location>
</feature>
<organism evidence="3 4">
    <name type="scientific">Tilletia horrida</name>
    <dbReference type="NCBI Taxonomy" id="155126"/>
    <lineage>
        <taxon>Eukaryota</taxon>
        <taxon>Fungi</taxon>
        <taxon>Dikarya</taxon>
        <taxon>Basidiomycota</taxon>
        <taxon>Ustilaginomycotina</taxon>
        <taxon>Exobasidiomycetes</taxon>
        <taxon>Tilletiales</taxon>
        <taxon>Tilletiaceae</taxon>
        <taxon>Tilletia</taxon>
    </lineage>
</organism>
<evidence type="ECO:0000313" key="4">
    <source>
        <dbReference type="Proteomes" id="UP001176521"/>
    </source>
</evidence>
<feature type="compositionally biased region" description="Low complexity" evidence="1">
    <location>
        <begin position="2194"/>
        <end position="2221"/>
    </location>
</feature>
<dbReference type="GO" id="GO:0005829">
    <property type="term" value="C:cytosol"/>
    <property type="evidence" value="ECO:0007669"/>
    <property type="project" value="TreeGrafter"/>
</dbReference>
<gene>
    <name evidence="3" type="ORF">OC842_002432</name>
</gene>
<feature type="compositionally biased region" description="Low complexity" evidence="1">
    <location>
        <begin position="1867"/>
        <end position="1914"/>
    </location>
</feature>
<feature type="compositionally biased region" description="Low complexity" evidence="1">
    <location>
        <begin position="1975"/>
        <end position="1996"/>
    </location>
</feature>
<feature type="compositionally biased region" description="Low complexity" evidence="1">
    <location>
        <begin position="847"/>
        <end position="856"/>
    </location>
</feature>
<evidence type="ECO:0000259" key="2">
    <source>
        <dbReference type="SMART" id="SM01017"/>
    </source>
</evidence>
<feature type="compositionally biased region" description="Basic residues" evidence="1">
    <location>
        <begin position="1713"/>
        <end position="1723"/>
    </location>
</feature>
<feature type="compositionally biased region" description="Low complexity" evidence="1">
    <location>
        <begin position="282"/>
        <end position="295"/>
    </location>
</feature>
<feature type="compositionally biased region" description="Polar residues" evidence="1">
    <location>
        <begin position="1735"/>
        <end position="1760"/>
    </location>
</feature>
<dbReference type="InterPro" id="IPR011022">
    <property type="entry name" value="Arrestin_C-like"/>
</dbReference>
<feature type="region of interest" description="Disordered" evidence="1">
    <location>
        <begin position="539"/>
        <end position="665"/>
    </location>
</feature>
<feature type="compositionally biased region" description="Low complexity" evidence="1">
    <location>
        <begin position="1834"/>
        <end position="1852"/>
    </location>
</feature>
<feature type="compositionally biased region" description="Polar residues" evidence="1">
    <location>
        <begin position="639"/>
        <end position="658"/>
    </location>
</feature>
<feature type="compositionally biased region" description="Polar residues" evidence="1">
    <location>
        <begin position="1665"/>
        <end position="1677"/>
    </location>
</feature>
<feature type="compositionally biased region" description="Polar residues" evidence="1">
    <location>
        <begin position="2044"/>
        <end position="2053"/>
    </location>
</feature>
<feature type="compositionally biased region" description="Low complexity" evidence="1">
    <location>
        <begin position="1952"/>
        <end position="1961"/>
    </location>
</feature>
<dbReference type="EMBL" id="JAPDMQ010000103">
    <property type="protein sequence ID" value="KAK0535087.1"/>
    <property type="molecule type" value="Genomic_DNA"/>
</dbReference>
<feature type="compositionally biased region" description="Low complexity" evidence="1">
    <location>
        <begin position="416"/>
        <end position="427"/>
    </location>
</feature>
<dbReference type="PANTHER" id="PTHR11188">
    <property type="entry name" value="ARRESTIN DOMAIN CONTAINING PROTEIN"/>
    <property type="match status" value="1"/>
</dbReference>
<comment type="caution">
    <text evidence="3">The sequence shown here is derived from an EMBL/GenBank/DDBJ whole genome shotgun (WGS) entry which is preliminary data.</text>
</comment>
<feature type="compositionally biased region" description="Polar residues" evidence="1">
    <location>
        <begin position="1600"/>
        <end position="1612"/>
    </location>
</feature>
<feature type="domain" description="Arrestin C-terminal-like" evidence="2">
    <location>
        <begin position="1081"/>
        <end position="1247"/>
    </location>
</feature>
<name>A0AAN6GFY8_9BASI</name>
<dbReference type="SUPFAM" id="SSF81296">
    <property type="entry name" value="E set domains"/>
    <property type="match status" value="1"/>
</dbReference>
<dbReference type="Pfam" id="PF02752">
    <property type="entry name" value="Arrestin_C"/>
    <property type="match status" value="1"/>
</dbReference>
<dbReference type="SMART" id="SM01017">
    <property type="entry name" value="Arrestin_C"/>
    <property type="match status" value="1"/>
</dbReference>
<feature type="region of interest" description="Disordered" evidence="1">
    <location>
        <begin position="1538"/>
        <end position="1815"/>
    </location>
</feature>
<feature type="region of interest" description="Disordered" evidence="1">
    <location>
        <begin position="133"/>
        <end position="364"/>
    </location>
</feature>
<feature type="compositionally biased region" description="Low complexity" evidence="1">
    <location>
        <begin position="2117"/>
        <end position="2135"/>
    </location>
</feature>
<dbReference type="GO" id="GO:0031625">
    <property type="term" value="F:ubiquitin protein ligase binding"/>
    <property type="evidence" value="ECO:0007669"/>
    <property type="project" value="TreeGrafter"/>
</dbReference>
<dbReference type="GO" id="GO:0070086">
    <property type="term" value="P:ubiquitin-dependent endocytosis"/>
    <property type="evidence" value="ECO:0007669"/>
    <property type="project" value="TreeGrafter"/>
</dbReference>
<feature type="region of interest" description="Disordered" evidence="1">
    <location>
        <begin position="827"/>
        <end position="856"/>
    </location>
</feature>
<dbReference type="Proteomes" id="UP001176521">
    <property type="component" value="Unassembled WGS sequence"/>
</dbReference>
<dbReference type="GO" id="GO:0030674">
    <property type="term" value="F:protein-macromolecule adaptor activity"/>
    <property type="evidence" value="ECO:0007669"/>
    <property type="project" value="TreeGrafter"/>
</dbReference>
<feature type="compositionally biased region" description="Basic and acidic residues" evidence="1">
    <location>
        <begin position="396"/>
        <end position="415"/>
    </location>
</feature>
<sequence>MSGLGIDLGSDHMTHARRPSGPRERSHSRSRSHTVSSETRRVRIASGQPHILGDDDLHSPGLDMLGTATAAKRPSTLMAKAHGGLPHRSVSMAAGPTPPLSVSDGGTDGLGIFDSYTDESKEGYVPDGFGGWVKEEDIGAGRAPVPITPSDSPLIIPPPPKNKLRITNPSPSRSLLTPPTSEPATSPEVRLQALPPATQKGGGGPQSPASLALSDITVSSKSSGSSSQRKVRKLISSRRPSSAAGDAPSERTRSRSRSMSLFLGRPKSASGLREDKDKNGEEGSASSKSSPSKGMGRNKLSKSRSHASLVSWSATGWAGTGQTQGLGLDLDDAKPMASAGDDDAHGSPGSESAYSDNYEDALDQTITAGGHHKEAFRGPAQQLYDSPVRAFVDETPRQEHASDRNVSHSDRDRALRSNTRSSSRLNAQAAEFNPRPPTAVAMAPTASLSHNPGTGTGNAPVRQLSNNSIASATTFDSSTTATGGMPPMRSMRFWAGLEGASRGEAMVCLDPLTGQFVQGEAIVPGRIVSGHNAGLGVNQGSILADPTPGADPCGSTNSARRDEAVRQTTTGNGGGRPGSSASGRYESASMSRRDSHMSWGAESTSSLGPHDSASNVGRTLPARPPPQDRHAQGPKTIHRQQSVPVLPSASTRVASQANGPRAGGLHYQQSFNALGLEMNGPGVDMGARAGGAGAGAGAASMDRRANHTVSGASISAEERRRRQSTMTTTTSNLTTSSSSSTGLDRSGTLLSATANPARRSRELNRLLGNSARKLSASAAKAAAMEKAAAGMGGEGDEESSSVGPAGGSGGSTAASCGLGIEGLNGPPSGTVLAGSNATRLNGGGSGAPSSVGPAGPVTSVGTNSSSIAVLEQAKSGRARVEVDLVLETDLVVEGGSLRGRLQIKVRKPNEGEGTVMLAQPKIRIVGFEELLGDDTRHIFYHHAMTIDGDRSNGGPSEPYVLHGSPNLFSPEAEGRLPLPCFAGPQDGEGYCRGVEGTHSIPFALDIPIGKGAKGSYRGKTAVVRYIVIGSVKLKGSMGADRSIAHFYRHIELFPYLNPAVVLAAAPRPLVSSGEKGLFMGGSGKVLLTASLHRSTWVAGQRVYVNIGVRNETTKKVKNLHLALVRTVTLFRPKPEFNVGFSVPADPTESSYIDPDACSTSTTRKKICEDTLELGQKGSKGSVTARGWWTGVDPGCSLDVSHYMTIPAEALTILRGRHVEVMYSIKVAVSGTLSSDVSVELPLRVINFVSLDPPPTKHSSKSSFGTSSMAMSRSWSQAAHSDGSALPHALPSPTTRIDEAPMIARVRSMDAVLSPTKVDVTPRHQLHLPLPTSSRVAAQGANAQGDSERQNLRRLQHQKSLDFINHAIRSATARRGLPSSAANSPLGLGIEVPDDSELESMEYRETQAQGSGAGAGLGAPGSGILPTDHLRRLSMASIHSQASQSTVGPIDPNCLPYVHPHAAMPHLVPPVLSVNPQLLLNSVTLDEAGDDYDELDRHSASGRRGSALGSVTGTPMSMNDDSVDEIDMVVHSTQMEGLPVFGVPRAQPADGDEEEDGDTTFDSVSTARCIREEPEAEEAEGRAQAGRLPSPADVTAPLQFSKRTASAPHTTGQAEPATLDDESTPMSFQSSTFSCDALGSDQGSPTSVSSESEIGTAEVSLHLSPASDQSQSPVTEDGSSPAGGERRKSVHDRGGSDGGVGAFASQVSEQARQSHAKKGRGGRGRGRDKQVDAGQGSAQTQLEGIQDDTISPLSNSVQPSPAGSLRRARSNLEDGSSTASSRPSSRASVHRPTSPSKLAGSPKKSALKTKSSFTFATLDTPLKMQRDQMASMAVPGSAVDAADSASAVTGGSDLVDGQTELKVKVKAKAATSTKASTASPASSTASGPTARSGRPAAAAAKTTPNTTSSSISSKSAVPALAAKVGPKAREAPPALKAKVSSSTLMKTGDAAFSSSSNSSTNSRKSKASGPAPVGRTSSTPAPAAQPAAASSSTASVSRNPSLRQTASLADIGQSGRKSISRRSVAPPSATAAGSMEDGEAHPERSTSVASISTAKGSSSGEDKDKDKDKGLHRSSSTHNLRGSAIVIPSVRNKIALLESRSQLLRDFTAPALAAAAGGVSPSVSSSSYAASPAPGGDTSVGEMPVRRAGAGAGAARVSNASAMTVSSSTGSGLSRKLSTTSLAAGTGTPTGRVRTSTLSGSSPSTSSNNNASGVMSGSMSMGRLARKPSVLSIAASEDSVASTALSGGGGGSRPEYLKRSDSLMSFKAPVLRSSVKALVQERERAAGGEP</sequence>
<feature type="region of interest" description="Disordered" evidence="1">
    <location>
        <begin position="1491"/>
        <end position="1519"/>
    </location>
</feature>
<proteinExistence type="predicted"/>
<dbReference type="PANTHER" id="PTHR11188:SF17">
    <property type="entry name" value="FI21816P1"/>
    <property type="match status" value="1"/>
</dbReference>
<protein>
    <recommendedName>
        <fullName evidence="2">Arrestin C-terminal-like domain-containing protein</fullName>
    </recommendedName>
</protein>
<feature type="region of interest" description="Disordered" evidence="1">
    <location>
        <begin position="2164"/>
        <end position="2256"/>
    </location>
</feature>
<dbReference type="Gene3D" id="2.60.40.640">
    <property type="match status" value="1"/>
</dbReference>
<feature type="compositionally biased region" description="Basic and acidic residues" evidence="1">
    <location>
        <begin position="2059"/>
        <end position="2070"/>
    </location>
</feature>
<feature type="region of interest" description="Disordered" evidence="1">
    <location>
        <begin position="1834"/>
        <end position="2083"/>
    </location>
</feature>
<feature type="compositionally biased region" description="Basic and acidic residues" evidence="1">
    <location>
        <begin position="1683"/>
        <end position="1694"/>
    </location>
</feature>
<feature type="region of interest" description="Disordered" evidence="1">
    <location>
        <begin position="396"/>
        <end position="437"/>
    </location>
</feature>
<feature type="compositionally biased region" description="Low complexity" evidence="1">
    <location>
        <begin position="169"/>
        <end position="188"/>
    </location>
</feature>
<accession>A0AAN6GFY8</accession>
<keyword evidence="4" id="KW-1185">Reference proteome</keyword>
<feature type="compositionally biased region" description="Acidic residues" evidence="1">
    <location>
        <begin position="1549"/>
        <end position="1558"/>
    </location>
</feature>
<feature type="region of interest" description="Disordered" evidence="1">
    <location>
        <begin position="691"/>
        <end position="761"/>
    </location>
</feature>
<dbReference type="InterPro" id="IPR014752">
    <property type="entry name" value="Arrestin-like_C"/>
</dbReference>
<evidence type="ECO:0000256" key="1">
    <source>
        <dbReference type="SAM" id="MobiDB-lite"/>
    </source>
</evidence>
<feature type="compositionally biased region" description="Polar residues" evidence="1">
    <location>
        <begin position="1997"/>
        <end position="2006"/>
    </location>
</feature>
<feature type="compositionally biased region" description="Basic and acidic residues" evidence="1">
    <location>
        <begin position="272"/>
        <end position="281"/>
    </location>
</feature>
<feature type="compositionally biased region" description="Polar residues" evidence="1">
    <location>
        <begin position="2164"/>
        <end position="2188"/>
    </location>
</feature>
<dbReference type="InterPro" id="IPR050357">
    <property type="entry name" value="Arrestin_domain-protein"/>
</dbReference>
<feature type="compositionally biased region" description="Polar residues" evidence="1">
    <location>
        <begin position="1640"/>
        <end position="1652"/>
    </location>
</feature>
<feature type="region of interest" description="Disordered" evidence="1">
    <location>
        <begin position="1"/>
        <end position="59"/>
    </location>
</feature>